<dbReference type="EMBL" id="QGKX02000004">
    <property type="protein sequence ID" value="KAF3603914.1"/>
    <property type="molecule type" value="Genomic_DNA"/>
</dbReference>
<proteinExistence type="predicted"/>
<gene>
    <name evidence="1" type="ORF">F2Q69_00036702</name>
</gene>
<reference evidence="1" key="1">
    <citation type="submission" date="2019-12" db="EMBL/GenBank/DDBJ databases">
        <title>Genome sequencing and annotation of Brassica cretica.</title>
        <authorList>
            <person name="Studholme D.J."/>
            <person name="Sarris P."/>
        </authorList>
    </citation>
    <scope>NUCLEOTIDE SEQUENCE</scope>
    <source>
        <strain evidence="1">PFS-109/04</strain>
        <tissue evidence="1">Leaf</tissue>
    </source>
</reference>
<organism evidence="1 2">
    <name type="scientific">Brassica cretica</name>
    <name type="common">Mustard</name>
    <dbReference type="NCBI Taxonomy" id="69181"/>
    <lineage>
        <taxon>Eukaryota</taxon>
        <taxon>Viridiplantae</taxon>
        <taxon>Streptophyta</taxon>
        <taxon>Embryophyta</taxon>
        <taxon>Tracheophyta</taxon>
        <taxon>Spermatophyta</taxon>
        <taxon>Magnoliopsida</taxon>
        <taxon>eudicotyledons</taxon>
        <taxon>Gunneridae</taxon>
        <taxon>Pentapetalae</taxon>
        <taxon>rosids</taxon>
        <taxon>malvids</taxon>
        <taxon>Brassicales</taxon>
        <taxon>Brassicaceae</taxon>
        <taxon>Brassiceae</taxon>
        <taxon>Brassica</taxon>
    </lineage>
</organism>
<dbReference type="AlphaFoldDB" id="A0A8S9SV61"/>
<dbReference type="Proteomes" id="UP000712600">
    <property type="component" value="Unassembled WGS sequence"/>
</dbReference>
<comment type="caution">
    <text evidence="1">The sequence shown here is derived from an EMBL/GenBank/DDBJ whole genome shotgun (WGS) entry which is preliminary data.</text>
</comment>
<sequence length="94" mass="10768">MIWEDLWLPTLPARPARHIATVVHPMMPFGRYLLDAIIGHDIIEMNIAEAIKERNPSSKEFSSEKRPSDDIVPNDSKVRVLVHESRTQAVRTIL</sequence>
<accession>A0A8S9SV61</accession>
<evidence type="ECO:0000313" key="2">
    <source>
        <dbReference type="Proteomes" id="UP000712600"/>
    </source>
</evidence>
<protein>
    <submittedName>
        <fullName evidence="1">Uncharacterized protein</fullName>
    </submittedName>
</protein>
<evidence type="ECO:0000313" key="1">
    <source>
        <dbReference type="EMBL" id="KAF3603914.1"/>
    </source>
</evidence>
<name>A0A8S9SV61_BRACR</name>